<accession>A0ACC0VS67</accession>
<dbReference type="EMBL" id="CM047586">
    <property type="protein sequence ID" value="KAI9909042.1"/>
    <property type="molecule type" value="Genomic_DNA"/>
</dbReference>
<sequence>MRDKRGLETKLKNRNFENLWTPPQTLAEFESVECVAWRQAAQHGILNMTVSFEPPTRGFVSIAIIKQEQAHDLLLSSASLEPVKWASPVRMPPCKYAII</sequence>
<reference evidence="1 2" key="1">
    <citation type="journal article" date="2022" name="bioRxiv">
        <title>The genome of the oomycete Peronosclerospora sorghi, a cosmopolitan pathogen of maize and sorghum, is inflated with dispersed pseudogenes.</title>
        <authorList>
            <person name="Fletcher K."/>
            <person name="Martin F."/>
            <person name="Isakeit T."/>
            <person name="Cavanaugh K."/>
            <person name="Magill C."/>
            <person name="Michelmore R."/>
        </authorList>
    </citation>
    <scope>NUCLEOTIDE SEQUENCE [LARGE SCALE GENOMIC DNA]</scope>
    <source>
        <strain evidence="1">P6</strain>
    </source>
</reference>
<evidence type="ECO:0000313" key="2">
    <source>
        <dbReference type="Proteomes" id="UP001163321"/>
    </source>
</evidence>
<organism evidence="1 2">
    <name type="scientific">Peronosclerospora sorghi</name>
    <dbReference type="NCBI Taxonomy" id="230839"/>
    <lineage>
        <taxon>Eukaryota</taxon>
        <taxon>Sar</taxon>
        <taxon>Stramenopiles</taxon>
        <taxon>Oomycota</taxon>
        <taxon>Peronosporomycetes</taxon>
        <taxon>Peronosporales</taxon>
        <taxon>Peronosporaceae</taxon>
        <taxon>Peronosclerospora</taxon>
    </lineage>
</organism>
<evidence type="ECO:0000313" key="1">
    <source>
        <dbReference type="EMBL" id="KAI9909042.1"/>
    </source>
</evidence>
<dbReference type="Proteomes" id="UP001163321">
    <property type="component" value="Chromosome 7"/>
</dbReference>
<proteinExistence type="predicted"/>
<keyword evidence="2" id="KW-1185">Reference proteome</keyword>
<comment type="caution">
    <text evidence="1">The sequence shown here is derived from an EMBL/GenBank/DDBJ whole genome shotgun (WGS) entry which is preliminary data.</text>
</comment>
<name>A0ACC0VS67_9STRA</name>
<protein>
    <submittedName>
        <fullName evidence="1">Uncharacterized protein</fullName>
    </submittedName>
</protein>
<gene>
    <name evidence="1" type="ORF">PsorP6_015098</name>
</gene>